<dbReference type="EMBL" id="MFIX01000064">
    <property type="protein sequence ID" value="OGG05325.1"/>
    <property type="molecule type" value="Genomic_DNA"/>
</dbReference>
<dbReference type="FunFam" id="3.30.565.10:FF:000016">
    <property type="entry name" value="Chemotaxis protein CheA, putative"/>
    <property type="match status" value="1"/>
</dbReference>
<dbReference type="Proteomes" id="UP000179129">
    <property type="component" value="Unassembled WGS sequence"/>
</dbReference>
<sequence>AAELDSLLRQTEELSFIKLELDQYLGSLKETSESLELWKKQWSQAAPQLKQLFQPADSGSAGTVPGVSGLPEVLENNFEHFKLLETRLAGLEKSVEADRRTVSAMVDTLLAGLKNTLMSPCSSMLEIFPKIVRELSRDQGKQVELQLRGGEVEIDRRIMEQIKEPLIHLVRNSIDHGIEKPELRERLNKPSLGRLTMAINQLKSNQIEILVSDDGAGIDLEKIKKAAVKKGIISEKEARRLTDQEALALIFESNISTSAIITDISGRGLGLTIVREKVEKVSGSVAVETSPNAGTTFRLVLPITLASFRAVLVKVNGQPFAIPTMQVLQSRKINKEEVKTVENRETISANGYTLPLVRLADVLELRERSEEERSGPVSALILGTADKLVAFSVDQLLGEQEILLKSLGSQLSRVRNITGATILGSGQVVPVLNVSDLIKSARQATAAQSEALIPAAEKAKKKSILVVEDSITARMLLKNILESAGYAVKTAVDGLDGFTQLRTADFDLLVSDVDMPRLNGFDLTSKVRGDRKLADLPVVLVTALDSRADRERGIDVGANAYIVKSTFDQSNLLEVIQRLI</sequence>
<dbReference type="InterPro" id="IPR004358">
    <property type="entry name" value="Sig_transdc_His_kin-like_C"/>
</dbReference>
<dbReference type="STRING" id="1817867.A3F83_12295"/>
<dbReference type="PRINTS" id="PR00344">
    <property type="entry name" value="BCTRLSENSOR"/>
</dbReference>
<keyword evidence="5 10" id="KW-0418">Kinase</keyword>
<comment type="caution">
    <text evidence="10">The sequence shown here is derived from an EMBL/GenBank/DDBJ whole genome shotgun (WGS) entry which is preliminary data.</text>
</comment>
<dbReference type="InterPro" id="IPR002545">
    <property type="entry name" value="CheW-lke_dom"/>
</dbReference>
<dbReference type="SUPFAM" id="SSF55874">
    <property type="entry name" value="ATPase domain of HSP90 chaperone/DNA topoisomerase II/histidine kinase"/>
    <property type="match status" value="1"/>
</dbReference>
<dbReference type="SUPFAM" id="SSF52172">
    <property type="entry name" value="CheY-like"/>
    <property type="match status" value="1"/>
</dbReference>
<feature type="domain" description="Histidine kinase" evidence="7">
    <location>
        <begin position="100"/>
        <end position="305"/>
    </location>
</feature>
<dbReference type="InterPro" id="IPR036890">
    <property type="entry name" value="HATPase_C_sf"/>
</dbReference>
<accession>A0A1F5YYX4</accession>
<proteinExistence type="predicted"/>
<dbReference type="InterPro" id="IPR003594">
    <property type="entry name" value="HATPase_dom"/>
</dbReference>
<evidence type="ECO:0000259" key="8">
    <source>
        <dbReference type="PROSITE" id="PS50110"/>
    </source>
</evidence>
<evidence type="ECO:0000256" key="6">
    <source>
        <dbReference type="PROSITE-ProRule" id="PRU00169"/>
    </source>
</evidence>
<dbReference type="SUPFAM" id="SSF50341">
    <property type="entry name" value="CheW-like"/>
    <property type="match status" value="1"/>
</dbReference>
<evidence type="ECO:0000256" key="4">
    <source>
        <dbReference type="ARBA" id="ARBA00022679"/>
    </source>
</evidence>
<dbReference type="InterPro" id="IPR011006">
    <property type="entry name" value="CheY-like_superfamily"/>
</dbReference>
<evidence type="ECO:0000256" key="2">
    <source>
        <dbReference type="ARBA" id="ARBA00012438"/>
    </source>
</evidence>
<dbReference type="PANTHER" id="PTHR43395:SF1">
    <property type="entry name" value="CHEMOTAXIS PROTEIN CHEA"/>
    <property type="match status" value="1"/>
</dbReference>
<feature type="domain" description="CheW-like" evidence="9">
    <location>
        <begin position="307"/>
        <end position="443"/>
    </location>
</feature>
<keyword evidence="3 6" id="KW-0597">Phosphoprotein</keyword>
<dbReference type="Pfam" id="PF02518">
    <property type="entry name" value="HATPase_c"/>
    <property type="match status" value="1"/>
</dbReference>
<dbReference type="PROSITE" id="PS50110">
    <property type="entry name" value="RESPONSE_REGULATORY"/>
    <property type="match status" value="1"/>
</dbReference>
<dbReference type="GO" id="GO:0006935">
    <property type="term" value="P:chemotaxis"/>
    <property type="evidence" value="ECO:0007669"/>
    <property type="project" value="InterPro"/>
</dbReference>
<evidence type="ECO:0000259" key="9">
    <source>
        <dbReference type="PROSITE" id="PS50851"/>
    </source>
</evidence>
<organism evidence="10 11">
    <name type="scientific">Candidatus Glassbacteria bacterium RIFCSPLOWO2_12_FULL_58_11</name>
    <dbReference type="NCBI Taxonomy" id="1817867"/>
    <lineage>
        <taxon>Bacteria</taxon>
        <taxon>Candidatus Glassiibacteriota</taxon>
    </lineage>
</organism>
<dbReference type="Gene3D" id="3.40.50.2300">
    <property type="match status" value="1"/>
</dbReference>
<evidence type="ECO:0000256" key="5">
    <source>
        <dbReference type="ARBA" id="ARBA00022777"/>
    </source>
</evidence>
<dbReference type="SMART" id="SM00448">
    <property type="entry name" value="REC"/>
    <property type="match status" value="1"/>
</dbReference>
<dbReference type="GO" id="GO:0000160">
    <property type="term" value="P:phosphorelay signal transduction system"/>
    <property type="evidence" value="ECO:0007669"/>
    <property type="project" value="InterPro"/>
</dbReference>
<dbReference type="InterPro" id="IPR051315">
    <property type="entry name" value="Bact_Chemotaxis_CheA"/>
</dbReference>
<evidence type="ECO:0000259" key="7">
    <source>
        <dbReference type="PROSITE" id="PS50109"/>
    </source>
</evidence>
<comment type="catalytic activity">
    <reaction evidence="1">
        <text>ATP + protein L-histidine = ADP + protein N-phospho-L-histidine.</text>
        <dbReference type="EC" id="2.7.13.3"/>
    </reaction>
</comment>
<dbReference type="InterPro" id="IPR005467">
    <property type="entry name" value="His_kinase_dom"/>
</dbReference>
<dbReference type="Gene3D" id="2.30.30.40">
    <property type="entry name" value="SH3 Domains"/>
    <property type="match status" value="1"/>
</dbReference>
<evidence type="ECO:0000313" key="10">
    <source>
        <dbReference type="EMBL" id="OGG05325.1"/>
    </source>
</evidence>
<dbReference type="Pfam" id="PF00072">
    <property type="entry name" value="Response_reg"/>
    <property type="match status" value="1"/>
</dbReference>
<dbReference type="GO" id="GO:0004673">
    <property type="term" value="F:protein histidine kinase activity"/>
    <property type="evidence" value="ECO:0007669"/>
    <property type="project" value="UniProtKB-EC"/>
</dbReference>
<dbReference type="InterPro" id="IPR001789">
    <property type="entry name" value="Sig_transdc_resp-reg_receiver"/>
</dbReference>
<feature type="modified residue" description="4-aspartylphosphate" evidence="6">
    <location>
        <position position="512"/>
    </location>
</feature>
<evidence type="ECO:0000256" key="1">
    <source>
        <dbReference type="ARBA" id="ARBA00000085"/>
    </source>
</evidence>
<keyword evidence="4" id="KW-0808">Transferase</keyword>
<feature type="non-terminal residue" evidence="10">
    <location>
        <position position="1"/>
    </location>
</feature>
<dbReference type="EC" id="2.7.13.3" evidence="2"/>
<dbReference type="Gene3D" id="3.30.565.10">
    <property type="entry name" value="Histidine kinase-like ATPase, C-terminal domain"/>
    <property type="match status" value="1"/>
</dbReference>
<protein>
    <recommendedName>
        <fullName evidence="2">histidine kinase</fullName>
        <ecNumber evidence="2">2.7.13.3</ecNumber>
    </recommendedName>
</protein>
<gene>
    <name evidence="10" type="ORF">A3F83_12295</name>
</gene>
<feature type="domain" description="Response regulatory" evidence="8">
    <location>
        <begin position="463"/>
        <end position="579"/>
    </location>
</feature>
<dbReference type="SMART" id="SM00387">
    <property type="entry name" value="HATPase_c"/>
    <property type="match status" value="1"/>
</dbReference>
<dbReference type="PROSITE" id="PS50109">
    <property type="entry name" value="HIS_KIN"/>
    <property type="match status" value="1"/>
</dbReference>
<dbReference type="PROSITE" id="PS50851">
    <property type="entry name" value="CHEW"/>
    <property type="match status" value="1"/>
</dbReference>
<reference evidence="10 11" key="1">
    <citation type="journal article" date="2016" name="Nat. Commun.">
        <title>Thousands of microbial genomes shed light on interconnected biogeochemical processes in an aquifer system.</title>
        <authorList>
            <person name="Anantharaman K."/>
            <person name="Brown C.T."/>
            <person name="Hug L.A."/>
            <person name="Sharon I."/>
            <person name="Castelle C.J."/>
            <person name="Probst A.J."/>
            <person name="Thomas B.C."/>
            <person name="Singh A."/>
            <person name="Wilkins M.J."/>
            <person name="Karaoz U."/>
            <person name="Brodie E.L."/>
            <person name="Williams K.H."/>
            <person name="Hubbard S.S."/>
            <person name="Banfield J.F."/>
        </authorList>
    </citation>
    <scope>NUCLEOTIDE SEQUENCE [LARGE SCALE GENOMIC DNA]</scope>
</reference>
<dbReference type="AlphaFoldDB" id="A0A1F5YYX4"/>
<evidence type="ECO:0000313" key="11">
    <source>
        <dbReference type="Proteomes" id="UP000179129"/>
    </source>
</evidence>
<dbReference type="SMART" id="SM00260">
    <property type="entry name" value="CheW"/>
    <property type="match status" value="1"/>
</dbReference>
<dbReference type="Pfam" id="PF01584">
    <property type="entry name" value="CheW"/>
    <property type="match status" value="1"/>
</dbReference>
<dbReference type="PANTHER" id="PTHR43395">
    <property type="entry name" value="SENSOR HISTIDINE KINASE CHEA"/>
    <property type="match status" value="1"/>
</dbReference>
<evidence type="ECO:0000256" key="3">
    <source>
        <dbReference type="ARBA" id="ARBA00022553"/>
    </source>
</evidence>
<dbReference type="InterPro" id="IPR036061">
    <property type="entry name" value="CheW-like_dom_sf"/>
</dbReference>
<name>A0A1F5YYX4_9BACT</name>